<dbReference type="InterPro" id="IPR003593">
    <property type="entry name" value="AAA+_ATPase"/>
</dbReference>
<dbReference type="Pfam" id="PF00005">
    <property type="entry name" value="ABC_tran"/>
    <property type="match status" value="1"/>
</dbReference>
<dbReference type="GO" id="GO:0005304">
    <property type="term" value="F:L-valine transmembrane transporter activity"/>
    <property type="evidence" value="ECO:0007669"/>
    <property type="project" value="TreeGrafter"/>
</dbReference>
<dbReference type="GO" id="GO:0016887">
    <property type="term" value="F:ATP hydrolysis activity"/>
    <property type="evidence" value="ECO:0007669"/>
    <property type="project" value="InterPro"/>
</dbReference>
<organism evidence="5 6">
    <name type="scientific">Thermacetogenium phaeum</name>
    <dbReference type="NCBI Taxonomy" id="85874"/>
    <lineage>
        <taxon>Bacteria</taxon>
        <taxon>Bacillati</taxon>
        <taxon>Bacillota</taxon>
        <taxon>Clostridia</taxon>
        <taxon>Thermoanaerobacterales</taxon>
        <taxon>Thermoanaerobacteraceae</taxon>
        <taxon>Thermacetogenium</taxon>
    </lineage>
</organism>
<comment type="caution">
    <text evidence="5">The sequence shown here is derived from an EMBL/GenBank/DDBJ whole genome shotgun (WGS) entry which is preliminary data.</text>
</comment>
<dbReference type="InterPro" id="IPR032823">
    <property type="entry name" value="BCA_ABC_TP_C"/>
</dbReference>
<keyword evidence="3 5" id="KW-0067">ATP-binding</keyword>
<dbReference type="GO" id="GO:0005886">
    <property type="term" value="C:plasma membrane"/>
    <property type="evidence" value="ECO:0007669"/>
    <property type="project" value="TreeGrafter"/>
</dbReference>
<dbReference type="FunFam" id="3.40.50.300:FF:000421">
    <property type="entry name" value="Branched-chain amino acid ABC transporter ATP-binding protein"/>
    <property type="match status" value="1"/>
</dbReference>
<evidence type="ECO:0000313" key="5">
    <source>
        <dbReference type="EMBL" id="KUK35988.1"/>
    </source>
</evidence>
<dbReference type="Proteomes" id="UP000053326">
    <property type="component" value="Unassembled WGS sequence"/>
</dbReference>
<dbReference type="PROSITE" id="PS50893">
    <property type="entry name" value="ABC_TRANSPORTER_2"/>
    <property type="match status" value="1"/>
</dbReference>
<evidence type="ECO:0000256" key="2">
    <source>
        <dbReference type="ARBA" id="ARBA00022741"/>
    </source>
</evidence>
<evidence type="ECO:0000259" key="4">
    <source>
        <dbReference type="PROSITE" id="PS50893"/>
    </source>
</evidence>
<reference evidence="6" key="1">
    <citation type="journal article" date="2015" name="MBio">
        <title>Genome-Resolved Metagenomic Analysis Reveals Roles for Candidate Phyla and Other Microbial Community Members in Biogeochemical Transformations in Oil Reservoirs.</title>
        <authorList>
            <person name="Hu P."/>
            <person name="Tom L."/>
            <person name="Singh A."/>
            <person name="Thomas B.C."/>
            <person name="Baker B.J."/>
            <person name="Piceno Y.M."/>
            <person name="Andersen G.L."/>
            <person name="Banfield J.F."/>
        </authorList>
    </citation>
    <scope>NUCLEOTIDE SEQUENCE [LARGE SCALE GENOMIC DNA]</scope>
</reference>
<dbReference type="InterPro" id="IPR027417">
    <property type="entry name" value="P-loop_NTPase"/>
</dbReference>
<dbReference type="GO" id="GO:0042941">
    <property type="term" value="P:D-alanine transmembrane transport"/>
    <property type="evidence" value="ECO:0007669"/>
    <property type="project" value="TreeGrafter"/>
</dbReference>
<dbReference type="InterPro" id="IPR051120">
    <property type="entry name" value="ABC_AA/LPS_Transport"/>
</dbReference>
<dbReference type="EMBL" id="LGFO01000194">
    <property type="protein sequence ID" value="KUK35988.1"/>
    <property type="molecule type" value="Genomic_DNA"/>
</dbReference>
<proteinExistence type="predicted"/>
<dbReference type="SMART" id="SM00382">
    <property type="entry name" value="AAA"/>
    <property type="match status" value="1"/>
</dbReference>
<name>A0A101FFB4_9THEO</name>
<dbReference type="CDD" id="cd03219">
    <property type="entry name" value="ABC_Mj1267_LivG_branched"/>
    <property type="match status" value="1"/>
</dbReference>
<dbReference type="PANTHER" id="PTHR45772:SF7">
    <property type="entry name" value="AMINO ACID ABC TRANSPORTER ATP-BINDING PROTEIN"/>
    <property type="match status" value="1"/>
</dbReference>
<feature type="domain" description="ABC transporter" evidence="4">
    <location>
        <begin position="5"/>
        <end position="252"/>
    </location>
</feature>
<dbReference type="GO" id="GO:0005524">
    <property type="term" value="F:ATP binding"/>
    <property type="evidence" value="ECO:0007669"/>
    <property type="project" value="UniProtKB-KW"/>
</dbReference>
<keyword evidence="1" id="KW-0813">Transport</keyword>
<dbReference type="GO" id="GO:0015192">
    <property type="term" value="F:L-phenylalanine transmembrane transporter activity"/>
    <property type="evidence" value="ECO:0007669"/>
    <property type="project" value="TreeGrafter"/>
</dbReference>
<dbReference type="GO" id="GO:1903805">
    <property type="term" value="P:L-valine import across plasma membrane"/>
    <property type="evidence" value="ECO:0007669"/>
    <property type="project" value="TreeGrafter"/>
</dbReference>
<evidence type="ECO:0000256" key="3">
    <source>
        <dbReference type="ARBA" id="ARBA00022840"/>
    </source>
</evidence>
<evidence type="ECO:0000313" key="6">
    <source>
        <dbReference type="Proteomes" id="UP000053326"/>
    </source>
</evidence>
<dbReference type="GO" id="GO:1903806">
    <property type="term" value="P:L-isoleucine import across plasma membrane"/>
    <property type="evidence" value="ECO:0007669"/>
    <property type="project" value="TreeGrafter"/>
</dbReference>
<dbReference type="PATRIC" id="fig|85874.4.peg.773"/>
<dbReference type="Pfam" id="PF12399">
    <property type="entry name" value="BCA_ABC_TP_C"/>
    <property type="match status" value="1"/>
</dbReference>
<dbReference type="GO" id="GO:0015188">
    <property type="term" value="F:L-isoleucine transmembrane transporter activity"/>
    <property type="evidence" value="ECO:0007669"/>
    <property type="project" value="TreeGrafter"/>
</dbReference>
<dbReference type="AlphaFoldDB" id="A0A101FFB4"/>
<accession>A0A101FFB4</accession>
<sequence length="255" mass="28291">MTALLELKDITIQFGGLMAVDHVSLRVEKGWISALIGPNGAGKSTIFNMITGLYKPSAGKVYFQGRDITGLKPYRITALGIARTFQNIRLFKNLSVLDNARIGRHCRGRTGMLGAITRLPGVKKEEREIEERACEALRAVDLLDKREELAKNLPYGEQRRLEIARALAADPVLLLLDEPAAGMNPQEKQTLMQVVQNIREMGITIMLVEHDMSFVMNISDHVDVLNYGQKIASGTPQEVQHNPDVIEAYLGKEVG</sequence>
<dbReference type="GO" id="GO:0015808">
    <property type="term" value="P:L-alanine transport"/>
    <property type="evidence" value="ECO:0007669"/>
    <property type="project" value="TreeGrafter"/>
</dbReference>
<gene>
    <name evidence="5" type="ORF">XD66_1305</name>
</gene>
<dbReference type="PANTHER" id="PTHR45772">
    <property type="entry name" value="CONSERVED COMPONENT OF ABC TRANSPORTER FOR NATURAL AMINO ACIDS-RELATED"/>
    <property type="match status" value="1"/>
</dbReference>
<protein>
    <submittedName>
        <fullName evidence="5">High-affinity branched-chain amino acid transport ATP-binding protein LivG</fullName>
    </submittedName>
</protein>
<keyword evidence="2" id="KW-0547">Nucleotide-binding</keyword>
<evidence type="ECO:0000256" key="1">
    <source>
        <dbReference type="ARBA" id="ARBA00022448"/>
    </source>
</evidence>
<dbReference type="Gene3D" id="3.40.50.300">
    <property type="entry name" value="P-loop containing nucleotide triphosphate hydrolases"/>
    <property type="match status" value="1"/>
</dbReference>
<dbReference type="SUPFAM" id="SSF52540">
    <property type="entry name" value="P-loop containing nucleoside triphosphate hydrolases"/>
    <property type="match status" value="1"/>
</dbReference>
<dbReference type="InterPro" id="IPR003439">
    <property type="entry name" value="ABC_transporter-like_ATP-bd"/>
</dbReference>